<evidence type="ECO:0000259" key="1">
    <source>
        <dbReference type="Pfam" id="PF03354"/>
    </source>
</evidence>
<dbReference type="InterPro" id="IPR046461">
    <property type="entry name" value="TerL_ATPase"/>
</dbReference>
<reference evidence="3 4" key="1">
    <citation type="journal article" date="2015" name="Genome Announc.">
        <title>Expanding the biotechnology potential of lactobacilli through comparative genomics of 213 strains and associated genera.</title>
        <authorList>
            <person name="Sun Z."/>
            <person name="Harris H.M."/>
            <person name="McCann A."/>
            <person name="Guo C."/>
            <person name="Argimon S."/>
            <person name="Zhang W."/>
            <person name="Yang X."/>
            <person name="Jeffery I.B."/>
            <person name="Cooney J.C."/>
            <person name="Kagawa T.F."/>
            <person name="Liu W."/>
            <person name="Song Y."/>
            <person name="Salvetti E."/>
            <person name="Wrobel A."/>
            <person name="Rasinkangas P."/>
            <person name="Parkhill J."/>
            <person name="Rea M.C."/>
            <person name="O'Sullivan O."/>
            <person name="Ritari J."/>
            <person name="Douillard F.P."/>
            <person name="Paul Ross R."/>
            <person name="Yang R."/>
            <person name="Briner A.E."/>
            <person name="Felis G.E."/>
            <person name="de Vos W.M."/>
            <person name="Barrangou R."/>
            <person name="Klaenhammer T.R."/>
            <person name="Caufield P.W."/>
            <person name="Cui Y."/>
            <person name="Zhang H."/>
            <person name="O'Toole P.W."/>
        </authorList>
    </citation>
    <scope>NUCLEOTIDE SEQUENCE [LARGE SCALE GENOMIC DNA]</scope>
    <source>
        <strain evidence="3 4">DSM 19971</strain>
    </source>
</reference>
<dbReference type="InterPro" id="IPR005021">
    <property type="entry name" value="Terminase_largesu-like"/>
</dbReference>
<dbReference type="OrthoDB" id="9760250at2"/>
<keyword evidence="4" id="KW-1185">Reference proteome</keyword>
<feature type="domain" description="Terminase large subunit-like ATPase" evidence="1">
    <location>
        <begin position="109"/>
        <end position="295"/>
    </location>
</feature>
<proteinExistence type="predicted"/>
<comment type="caution">
    <text evidence="3">The sequence shown here is derived from an EMBL/GenBank/DDBJ whole genome shotgun (WGS) entry which is preliminary data.</text>
</comment>
<gene>
    <name evidence="3" type="ORF">FD20_GL001156</name>
</gene>
<sequence>MDKIDLTKKGVTVEKVYKEQRDKGTYNEIFKKYKDPATKYSFYVLEGKEIAGEMTKLDCFRHLNDLARAEENIDDFPYYYDLDKCRNILNFAAICPDVNMGKPLPLMLWQQSFLCKCVGWRNKEDNYKRYSRVILSVARTNGKTYLANILTSYSFLVEADEYSNQDMGYIAPVSAQTDKGFRYLRTTFNYLKNIPAIGQIFQDKKIRVVDDKIASSKNENKLLKLSQEGGQFDSYHFLFCVVDEVGDDKHLGVIKTNSGKITSGQVQTPNHQTLNTSTAYPDSNSILYSDEKMLKETMQRDYERLLDDYLCVVYEQDSTDETSNPKTWIKSNPVLSLSGKESMLTSLISERDTFTSQGKIQEFQNKNLNLWLATKQNSYLDLDDIEKAVVKEPPISIKGRKVYIGWDLAHFSDDIAIVFVFPYTDNKRINKFYIYEHSWVPLARAQNNITIKERMDGIDYRKAESLGFATIADNPYGYIDENMPYEWMMEFIQDNQLDVQYFNYDAYQSEPIVLKIDQQTEIATMPIRQGTRTLNSPTTYFRKMMDMNRITYLDDPMLIACLKNALLFSDNNGVKIDKDKATAKIDCSDAIIDAFETARLHFEDVDAVKEKESNKPFAGWSEEKVHDYFQNYSF</sequence>
<organism evidence="3 4">
    <name type="scientific">Liquorilactobacillus uvarum DSM 19971</name>
    <dbReference type="NCBI Taxonomy" id="1423812"/>
    <lineage>
        <taxon>Bacteria</taxon>
        <taxon>Bacillati</taxon>
        <taxon>Bacillota</taxon>
        <taxon>Bacilli</taxon>
        <taxon>Lactobacillales</taxon>
        <taxon>Lactobacillaceae</taxon>
        <taxon>Liquorilactobacillus</taxon>
    </lineage>
</organism>
<dbReference type="Gene3D" id="3.40.50.300">
    <property type="entry name" value="P-loop containing nucleotide triphosphate hydrolases"/>
    <property type="match status" value="1"/>
</dbReference>
<name>A0A0R1Q2V7_9LACO</name>
<protein>
    <submittedName>
        <fullName evidence="3">Phage terminase</fullName>
    </submittedName>
</protein>
<dbReference type="EMBL" id="AZEG01000024">
    <property type="protein sequence ID" value="KRL36613.1"/>
    <property type="molecule type" value="Genomic_DNA"/>
</dbReference>
<dbReference type="Pfam" id="PF20441">
    <property type="entry name" value="TerL_nuclease"/>
    <property type="match status" value="1"/>
</dbReference>
<dbReference type="GO" id="GO:0004519">
    <property type="term" value="F:endonuclease activity"/>
    <property type="evidence" value="ECO:0007669"/>
    <property type="project" value="InterPro"/>
</dbReference>
<dbReference type="PANTHER" id="PTHR41287">
    <property type="match status" value="1"/>
</dbReference>
<dbReference type="Pfam" id="PF03354">
    <property type="entry name" value="TerL_ATPase"/>
    <property type="match status" value="1"/>
</dbReference>
<dbReference type="InterPro" id="IPR027417">
    <property type="entry name" value="P-loop_NTPase"/>
</dbReference>
<evidence type="ECO:0000313" key="3">
    <source>
        <dbReference type="EMBL" id="KRL36613.1"/>
    </source>
</evidence>
<evidence type="ECO:0000259" key="2">
    <source>
        <dbReference type="Pfam" id="PF20441"/>
    </source>
</evidence>
<dbReference type="InterPro" id="IPR046462">
    <property type="entry name" value="TerL_nuclease"/>
</dbReference>
<accession>A0A0R1Q2V7</accession>
<dbReference type="RefSeq" id="WP_057738141.1">
    <property type="nucleotide sequence ID" value="NZ_AZEG01000024.1"/>
</dbReference>
<dbReference type="AlphaFoldDB" id="A0A0R1Q2V7"/>
<feature type="domain" description="Terminase large subunit-like endonuclease" evidence="2">
    <location>
        <begin position="307"/>
        <end position="601"/>
    </location>
</feature>
<dbReference type="STRING" id="1423812.FD20_GL001156"/>
<evidence type="ECO:0000313" key="4">
    <source>
        <dbReference type="Proteomes" id="UP000051155"/>
    </source>
</evidence>
<dbReference type="Proteomes" id="UP000051155">
    <property type="component" value="Unassembled WGS sequence"/>
</dbReference>
<dbReference type="PANTHER" id="PTHR41287:SF1">
    <property type="entry name" value="PROTEIN YMFN"/>
    <property type="match status" value="1"/>
</dbReference>
<dbReference type="PATRIC" id="fig|1423812.3.peg.1236"/>